<evidence type="ECO:0000313" key="8">
    <source>
        <dbReference type="Proteomes" id="UP000728032"/>
    </source>
</evidence>
<evidence type="ECO:0000313" key="7">
    <source>
        <dbReference type="EMBL" id="CAD7654288.1"/>
    </source>
</evidence>
<keyword evidence="3 6" id="KW-0812">Transmembrane</keyword>
<evidence type="ECO:0000256" key="1">
    <source>
        <dbReference type="ARBA" id="ARBA00004141"/>
    </source>
</evidence>
<sequence>MDPNIIGCLWVRLAGVSGALAVALGAYGAHVVSESKTLSPKLKDVFERANKYHLLHSLALLAVPLTAHPSLSGSLLLVGMTVFCGTCYAHVLSGGNKAVIRFTPMGGLTLIMGWLSMAYA</sequence>
<evidence type="ECO:0000256" key="2">
    <source>
        <dbReference type="ARBA" id="ARBA00006208"/>
    </source>
</evidence>
<dbReference type="EMBL" id="CAJPVJ010007763">
    <property type="protein sequence ID" value="CAG2171475.1"/>
    <property type="molecule type" value="Genomic_DNA"/>
</dbReference>
<accession>A0A7R9QRQ2</accession>
<name>A0A7R9QRQ2_9ACAR</name>
<gene>
    <name evidence="7" type="ORF">ONB1V03_LOCUS10935</name>
</gene>
<dbReference type="AlphaFoldDB" id="A0A7R9QRQ2"/>
<evidence type="ECO:0000256" key="4">
    <source>
        <dbReference type="ARBA" id="ARBA00022989"/>
    </source>
</evidence>
<proteinExistence type="inferred from homology"/>
<evidence type="ECO:0000256" key="5">
    <source>
        <dbReference type="ARBA" id="ARBA00023136"/>
    </source>
</evidence>
<dbReference type="InterPro" id="IPR006696">
    <property type="entry name" value="DUF423"/>
</dbReference>
<dbReference type="PANTHER" id="PTHR43461:SF1">
    <property type="entry name" value="TRANSMEMBRANE PROTEIN 256"/>
    <property type="match status" value="1"/>
</dbReference>
<dbReference type="OrthoDB" id="269173at2759"/>
<feature type="transmembrane region" description="Helical" evidence="6">
    <location>
        <begin position="75"/>
        <end position="92"/>
    </location>
</feature>
<dbReference type="EMBL" id="OC922588">
    <property type="protein sequence ID" value="CAD7654288.1"/>
    <property type="molecule type" value="Genomic_DNA"/>
</dbReference>
<comment type="similarity">
    <text evidence="2">Belongs to the TMEM256 family.</text>
</comment>
<dbReference type="GO" id="GO:0016020">
    <property type="term" value="C:membrane"/>
    <property type="evidence" value="ECO:0007669"/>
    <property type="project" value="UniProtKB-SubCell"/>
</dbReference>
<evidence type="ECO:0000256" key="3">
    <source>
        <dbReference type="ARBA" id="ARBA00022692"/>
    </source>
</evidence>
<evidence type="ECO:0000256" key="6">
    <source>
        <dbReference type="SAM" id="Phobius"/>
    </source>
</evidence>
<organism evidence="7">
    <name type="scientific">Oppiella nova</name>
    <dbReference type="NCBI Taxonomy" id="334625"/>
    <lineage>
        <taxon>Eukaryota</taxon>
        <taxon>Metazoa</taxon>
        <taxon>Ecdysozoa</taxon>
        <taxon>Arthropoda</taxon>
        <taxon>Chelicerata</taxon>
        <taxon>Arachnida</taxon>
        <taxon>Acari</taxon>
        <taxon>Acariformes</taxon>
        <taxon>Sarcoptiformes</taxon>
        <taxon>Oribatida</taxon>
        <taxon>Brachypylina</taxon>
        <taxon>Oppioidea</taxon>
        <taxon>Oppiidae</taxon>
        <taxon>Oppiella</taxon>
    </lineage>
</organism>
<dbReference type="Pfam" id="PF04241">
    <property type="entry name" value="DUF423"/>
    <property type="match status" value="1"/>
</dbReference>
<evidence type="ECO:0008006" key="9">
    <source>
        <dbReference type="Google" id="ProtNLM"/>
    </source>
</evidence>
<reference evidence="7" key="1">
    <citation type="submission" date="2020-11" db="EMBL/GenBank/DDBJ databases">
        <authorList>
            <person name="Tran Van P."/>
        </authorList>
    </citation>
    <scope>NUCLEOTIDE SEQUENCE</scope>
</reference>
<keyword evidence="5 6" id="KW-0472">Membrane</keyword>
<protein>
    <recommendedName>
        <fullName evidence="9">Transmembrane protein 256 homolog</fullName>
    </recommendedName>
</protein>
<comment type="subcellular location">
    <subcellularLocation>
        <location evidence="1">Membrane</location>
        <topology evidence="1">Multi-pass membrane protein</topology>
    </subcellularLocation>
</comment>
<keyword evidence="8" id="KW-1185">Reference proteome</keyword>
<dbReference type="Proteomes" id="UP000728032">
    <property type="component" value="Unassembled WGS sequence"/>
</dbReference>
<feature type="transmembrane region" description="Helical" evidence="6">
    <location>
        <begin position="98"/>
        <end position="119"/>
    </location>
</feature>
<dbReference type="PANTHER" id="PTHR43461">
    <property type="entry name" value="TRANSMEMBRANE PROTEIN 256"/>
    <property type="match status" value="1"/>
</dbReference>
<keyword evidence="4 6" id="KW-1133">Transmembrane helix</keyword>